<dbReference type="GO" id="GO:0008270">
    <property type="term" value="F:zinc ion binding"/>
    <property type="evidence" value="ECO:0007669"/>
    <property type="project" value="UniProtKB-KW"/>
</dbReference>
<dbReference type="SMART" id="SM00249">
    <property type="entry name" value="PHD"/>
    <property type="match status" value="1"/>
</dbReference>
<keyword evidence="3" id="KW-0862">Zinc</keyword>
<dbReference type="PROSITE" id="PS01359">
    <property type="entry name" value="ZF_PHD_1"/>
    <property type="match status" value="1"/>
</dbReference>
<dbReference type="GO" id="GO:0000785">
    <property type="term" value="C:chromatin"/>
    <property type="evidence" value="ECO:0007669"/>
    <property type="project" value="TreeGrafter"/>
</dbReference>
<feature type="domain" description="SP-RING-type" evidence="5">
    <location>
        <begin position="308"/>
        <end position="391"/>
    </location>
</feature>
<evidence type="ECO:0000259" key="5">
    <source>
        <dbReference type="PROSITE" id="PS51044"/>
    </source>
</evidence>
<sequence>MDLISSHKIPGGGVPCSASRHPIWTVEVAKLIEDSYRKTYAYESTDLGFNSQSGSHINCEMLQEGIDDLIQFDTKIRCPCESPFLIEPMVQCQDPQCHVLQHTGCVIILEEPMEAVPPISSQYYCEICRIKRADPFWETVAHPLHPVRLTSTNMPVGGSPVQHVEKLFRLTMADMDILQRPEYDVQVCCILLNDKVPFRMHWPQYPILQVNGKAVQTINRPNSQLLGANGRDDGPLIKAYISNGVNKISLTGCDARVFCLGVRIVKRLTVEQVLNLIFKQQNAEKFEDALARVRHCIGGGSEMENADSDSDLEVVADSVTVNLRCPMSGSRIKVAARFKPCSHLCCFDLETFVELNQRARKWQCPICLKNYSLENIIIDPYFNCITNKMHCFREDVTEIEVKPDGIWRAKNKNEGGQLAQWHFPDGTLCVPADSVRINPVNSSQIKQESISERHTGLILGTNKNHERFQVVNKPGVTCTLSLTNILPWEFENHSCNFIRMSNCATLSGRDEEDLNGNQEGDRHLDLSSNMGNEHDFVLLNFDPTYGAANKDPSAPAADAEIIALSDSDEDNENLILSGTFHEPKQVAGSGINNKMSHPGILDSWPEDSAFSADGSSCLNPFKHNGNVSDVGMSLGTLPSVSQVSYGFQLFGSEVNLSDAYVQHSSVVSPLPMNGYLLPPHMVIGPPNIPDSSCRLNTKIMILQLAILCLIVGKISLC</sequence>
<dbReference type="InterPro" id="IPR031141">
    <property type="entry name" value="SIZ1/2_SP-RING"/>
</dbReference>
<dbReference type="InterPro" id="IPR011011">
    <property type="entry name" value="Znf_FYVE_PHD"/>
</dbReference>
<evidence type="ECO:0000256" key="4">
    <source>
        <dbReference type="PROSITE-ProRule" id="PRU00452"/>
    </source>
</evidence>
<dbReference type="Proteomes" id="UP000325577">
    <property type="component" value="Linkage Group LG7"/>
</dbReference>
<dbReference type="InterPro" id="IPR013083">
    <property type="entry name" value="Znf_RING/FYVE/PHD"/>
</dbReference>
<dbReference type="PANTHER" id="PTHR10782:SF102">
    <property type="entry name" value="E3 SUMO-PROTEIN LIGASE SIZ1"/>
    <property type="match status" value="1"/>
</dbReference>
<dbReference type="Gene3D" id="3.30.40.10">
    <property type="entry name" value="Zinc/RING finger domain, C3HC4 (zinc finger)"/>
    <property type="match status" value="2"/>
</dbReference>
<evidence type="ECO:0000313" key="7">
    <source>
        <dbReference type="Proteomes" id="UP000325577"/>
    </source>
</evidence>
<dbReference type="GO" id="GO:0061665">
    <property type="term" value="F:SUMO ligase activity"/>
    <property type="evidence" value="ECO:0007669"/>
    <property type="project" value="TreeGrafter"/>
</dbReference>
<name>A0A5J4ZLB9_9ASTE</name>
<evidence type="ECO:0000256" key="3">
    <source>
        <dbReference type="ARBA" id="ARBA00022833"/>
    </source>
</evidence>
<proteinExistence type="predicted"/>
<dbReference type="PANTHER" id="PTHR10782">
    <property type="entry name" value="ZINC FINGER MIZ DOMAIN-CONTAINING PROTEIN"/>
    <property type="match status" value="1"/>
</dbReference>
<dbReference type="InterPro" id="IPR019786">
    <property type="entry name" value="Zinc_finger_PHD-type_CS"/>
</dbReference>
<dbReference type="GO" id="GO:0016925">
    <property type="term" value="P:protein sumoylation"/>
    <property type="evidence" value="ECO:0007669"/>
    <property type="project" value="TreeGrafter"/>
</dbReference>
<protein>
    <recommendedName>
        <fullName evidence="5">SP-RING-type domain-containing protein</fullName>
    </recommendedName>
</protein>
<keyword evidence="2 4" id="KW-0863">Zinc-finger</keyword>
<evidence type="ECO:0000313" key="6">
    <source>
        <dbReference type="EMBL" id="KAA8518789.1"/>
    </source>
</evidence>
<organism evidence="6 7">
    <name type="scientific">Nyssa sinensis</name>
    <dbReference type="NCBI Taxonomy" id="561372"/>
    <lineage>
        <taxon>Eukaryota</taxon>
        <taxon>Viridiplantae</taxon>
        <taxon>Streptophyta</taxon>
        <taxon>Embryophyta</taxon>
        <taxon>Tracheophyta</taxon>
        <taxon>Spermatophyta</taxon>
        <taxon>Magnoliopsida</taxon>
        <taxon>eudicotyledons</taxon>
        <taxon>Gunneridae</taxon>
        <taxon>Pentapetalae</taxon>
        <taxon>asterids</taxon>
        <taxon>Cornales</taxon>
        <taxon>Nyssaceae</taxon>
        <taxon>Nyssa</taxon>
    </lineage>
</organism>
<dbReference type="EMBL" id="CM018050">
    <property type="protein sequence ID" value="KAA8518789.1"/>
    <property type="molecule type" value="Genomic_DNA"/>
</dbReference>
<dbReference type="InterPro" id="IPR004181">
    <property type="entry name" value="Znf_MIZ"/>
</dbReference>
<dbReference type="OrthoDB" id="28127at2759"/>
<evidence type="ECO:0000256" key="2">
    <source>
        <dbReference type="ARBA" id="ARBA00022771"/>
    </source>
</evidence>
<reference evidence="6 7" key="1">
    <citation type="submission" date="2019-09" db="EMBL/GenBank/DDBJ databases">
        <title>A chromosome-level genome assembly of the Chinese tupelo Nyssa sinensis.</title>
        <authorList>
            <person name="Yang X."/>
            <person name="Kang M."/>
            <person name="Yang Y."/>
            <person name="Xiong H."/>
            <person name="Wang M."/>
            <person name="Zhang Z."/>
            <person name="Wang Z."/>
            <person name="Wu H."/>
            <person name="Ma T."/>
            <person name="Liu J."/>
            <person name="Xi Z."/>
        </authorList>
    </citation>
    <scope>NUCLEOTIDE SEQUENCE [LARGE SCALE GENOMIC DNA]</scope>
    <source>
        <strain evidence="6">J267</strain>
        <tissue evidence="6">Leaf</tissue>
    </source>
</reference>
<gene>
    <name evidence="6" type="ORF">F0562_016437</name>
</gene>
<dbReference type="CDD" id="cd16792">
    <property type="entry name" value="SP-RING_Siz-like"/>
    <property type="match status" value="1"/>
</dbReference>
<evidence type="ECO:0000256" key="1">
    <source>
        <dbReference type="ARBA" id="ARBA00022723"/>
    </source>
</evidence>
<dbReference type="SUPFAM" id="SSF57903">
    <property type="entry name" value="FYVE/PHD zinc finger"/>
    <property type="match status" value="1"/>
</dbReference>
<dbReference type="AlphaFoldDB" id="A0A5J4ZLB9"/>
<dbReference type="PROSITE" id="PS51044">
    <property type="entry name" value="ZF_SP_RING"/>
    <property type="match status" value="1"/>
</dbReference>
<dbReference type="Pfam" id="PF02891">
    <property type="entry name" value="zf-MIZ"/>
    <property type="match status" value="1"/>
</dbReference>
<dbReference type="InterPro" id="IPR001965">
    <property type="entry name" value="Znf_PHD"/>
</dbReference>
<keyword evidence="7" id="KW-1185">Reference proteome</keyword>
<keyword evidence="1" id="KW-0479">Metal-binding</keyword>
<accession>A0A5J4ZLB9</accession>